<dbReference type="SMART" id="SM00471">
    <property type="entry name" value="HDc"/>
    <property type="match status" value="1"/>
</dbReference>
<dbReference type="SUPFAM" id="SSF109604">
    <property type="entry name" value="HD-domain/PDEase-like"/>
    <property type="match status" value="1"/>
</dbReference>
<dbReference type="InterPro" id="IPR006674">
    <property type="entry name" value="HD_domain"/>
</dbReference>
<evidence type="ECO:0000256" key="5">
    <source>
        <dbReference type="ARBA" id="ARBA00009999"/>
    </source>
</evidence>
<keyword evidence="9" id="KW-0378">Hydrolase</keyword>
<reference evidence="11 12" key="1">
    <citation type="journal article" date="2018" name="PLoS ONE">
        <title>The draft genome of Kipferlia bialata reveals reductive genome evolution in fornicate parasites.</title>
        <authorList>
            <person name="Tanifuji G."/>
            <person name="Takabayashi S."/>
            <person name="Kume K."/>
            <person name="Takagi M."/>
            <person name="Nakayama T."/>
            <person name="Kamikawa R."/>
            <person name="Inagaki Y."/>
            <person name="Hashimoto T."/>
        </authorList>
    </citation>
    <scope>NUCLEOTIDE SEQUENCE [LARGE SCALE GENOMIC DNA]</scope>
    <source>
        <strain evidence="11">NY0173</strain>
    </source>
</reference>
<dbReference type="EC" id="3.1.3.89" evidence="7"/>
<comment type="similarity">
    <text evidence="5">Belongs to the HDDC2 family.</text>
</comment>
<dbReference type="OrthoDB" id="10254258at2759"/>
<accession>A0A9K3D3R0</accession>
<dbReference type="GO" id="GO:0005737">
    <property type="term" value="C:cytoplasm"/>
    <property type="evidence" value="ECO:0007669"/>
    <property type="project" value="TreeGrafter"/>
</dbReference>
<dbReference type="Proteomes" id="UP000265618">
    <property type="component" value="Unassembled WGS sequence"/>
</dbReference>
<proteinExistence type="inferred from homology"/>
<evidence type="ECO:0000256" key="3">
    <source>
        <dbReference type="ARBA" id="ARBA00001941"/>
    </source>
</evidence>
<evidence type="ECO:0000256" key="8">
    <source>
        <dbReference type="ARBA" id="ARBA00022723"/>
    </source>
</evidence>
<name>A0A9K3D3R0_9EUKA</name>
<dbReference type="Gene3D" id="1.10.3210.10">
    <property type="entry name" value="Hypothetical protein af1432"/>
    <property type="match status" value="1"/>
</dbReference>
<comment type="function">
    <text evidence="4">Catalyzes the dephosphorylation of the nucleoside 5'-monophosphates deoxyadenosine monophosphate (dAMP), deoxycytidine monophosphate (dCMP), deoxyguanosine monophosphate (dGMP) and deoxythymidine monophosphate (dTMP).</text>
</comment>
<comment type="cofactor">
    <cofactor evidence="2">
        <name>Mn(2+)</name>
        <dbReference type="ChEBI" id="CHEBI:29035"/>
    </cofactor>
</comment>
<comment type="catalytic activity">
    <reaction evidence="1">
        <text>a 2'-deoxyribonucleoside 5'-phosphate + H2O = a 2'-deoxyribonucleoside + phosphate</text>
        <dbReference type="Rhea" id="RHEA:36167"/>
        <dbReference type="ChEBI" id="CHEBI:15377"/>
        <dbReference type="ChEBI" id="CHEBI:18274"/>
        <dbReference type="ChEBI" id="CHEBI:43474"/>
        <dbReference type="ChEBI" id="CHEBI:65317"/>
        <dbReference type="EC" id="3.1.3.89"/>
    </reaction>
</comment>
<dbReference type="Pfam" id="PF13023">
    <property type="entry name" value="HD_3"/>
    <property type="match status" value="1"/>
</dbReference>
<evidence type="ECO:0000313" key="12">
    <source>
        <dbReference type="Proteomes" id="UP000265618"/>
    </source>
</evidence>
<comment type="cofactor">
    <cofactor evidence="3">
        <name>Co(2+)</name>
        <dbReference type="ChEBI" id="CHEBI:48828"/>
    </cofactor>
</comment>
<dbReference type="GO" id="GO:0002953">
    <property type="term" value="F:5'-deoxynucleotidase activity"/>
    <property type="evidence" value="ECO:0007669"/>
    <property type="project" value="UniProtKB-EC"/>
</dbReference>
<dbReference type="InterPro" id="IPR003607">
    <property type="entry name" value="HD/PDEase_dom"/>
</dbReference>
<dbReference type="AlphaFoldDB" id="A0A9K3D3R0"/>
<evidence type="ECO:0000256" key="1">
    <source>
        <dbReference type="ARBA" id="ARBA00001638"/>
    </source>
</evidence>
<evidence type="ECO:0000256" key="4">
    <source>
        <dbReference type="ARBA" id="ARBA00004074"/>
    </source>
</evidence>
<gene>
    <name evidence="11" type="ORF">KIPB_009806</name>
</gene>
<keyword evidence="12" id="KW-1185">Reference proteome</keyword>
<dbReference type="GO" id="GO:0046872">
    <property type="term" value="F:metal ion binding"/>
    <property type="evidence" value="ECO:0007669"/>
    <property type="project" value="UniProtKB-KW"/>
</dbReference>
<evidence type="ECO:0000256" key="9">
    <source>
        <dbReference type="ARBA" id="ARBA00022801"/>
    </source>
</evidence>
<comment type="subunit">
    <text evidence="6">Homodimer.</text>
</comment>
<evidence type="ECO:0000259" key="10">
    <source>
        <dbReference type="SMART" id="SM00471"/>
    </source>
</evidence>
<organism evidence="11 12">
    <name type="scientific">Kipferlia bialata</name>
    <dbReference type="NCBI Taxonomy" id="797122"/>
    <lineage>
        <taxon>Eukaryota</taxon>
        <taxon>Metamonada</taxon>
        <taxon>Carpediemonas-like organisms</taxon>
        <taxon>Kipferlia</taxon>
    </lineage>
</organism>
<dbReference type="InterPro" id="IPR039356">
    <property type="entry name" value="YfbR/HDDC2"/>
</dbReference>
<evidence type="ECO:0000256" key="7">
    <source>
        <dbReference type="ARBA" id="ARBA00012964"/>
    </source>
</evidence>
<comment type="caution">
    <text evidence="11">The sequence shown here is derived from an EMBL/GenBank/DDBJ whole genome shotgun (WGS) entry which is preliminary data.</text>
</comment>
<evidence type="ECO:0000256" key="6">
    <source>
        <dbReference type="ARBA" id="ARBA00011738"/>
    </source>
</evidence>
<evidence type="ECO:0000313" key="11">
    <source>
        <dbReference type="EMBL" id="GIQ87710.1"/>
    </source>
</evidence>
<dbReference type="PANTHER" id="PTHR11845">
    <property type="entry name" value="5'-DEOXYNUCLEOTIDASE HDDC2"/>
    <property type="match status" value="1"/>
</dbReference>
<dbReference type="EMBL" id="BDIP01003442">
    <property type="protein sequence ID" value="GIQ87710.1"/>
    <property type="molecule type" value="Genomic_DNA"/>
</dbReference>
<dbReference type="PANTHER" id="PTHR11845:SF13">
    <property type="entry name" value="5'-DEOXYNUCLEOTIDASE HDDC2"/>
    <property type="match status" value="1"/>
</dbReference>
<feature type="domain" description="HD/PDEase" evidence="10">
    <location>
        <begin position="34"/>
        <end position="153"/>
    </location>
</feature>
<protein>
    <recommendedName>
        <fullName evidence="7">5'-deoxynucleotidase</fullName>
        <ecNumber evidence="7">3.1.3.89</ecNumber>
    </recommendedName>
</protein>
<evidence type="ECO:0000256" key="2">
    <source>
        <dbReference type="ARBA" id="ARBA00001936"/>
    </source>
</evidence>
<keyword evidence="8" id="KW-0479">Metal-binding</keyword>
<sequence length="199" mass="22013">MLQALELLYRLKSVPRTGWLDHEVCGKGTTRPRDVESVSEHSHTTALLAMMLCPPELDRLKVIEMALLHDCTEAVCGDITPEAYSSVTAEDKQAREEAALTQVCASVNAAGWQGDRIHALWTERETGLSPEGSFVSQIDKLDMLVQAHLYETEHGVDLSEFFSYVEKRGMVTHPALTPLYDTVRQGRGGEAEAEAEGQE</sequence>